<keyword evidence="6 12" id="KW-0863">Zinc-finger</keyword>
<keyword evidence="5" id="KW-0677">Repeat</keyword>
<evidence type="ECO:0000256" key="10">
    <source>
        <dbReference type="ARBA" id="ARBA00023163"/>
    </source>
</evidence>
<dbReference type="GO" id="GO:0001228">
    <property type="term" value="F:DNA-binding transcription activator activity, RNA polymerase II-specific"/>
    <property type="evidence" value="ECO:0007669"/>
    <property type="project" value="TreeGrafter"/>
</dbReference>
<sequence length="232" mass="26674">MLYDLTCTECNISYTSATSLLKHFAQHANNIVTAEDTTNTNRRIDIPDLYPIANYKSKNKSGDFNNDMLSCTKLEDNCLQFCAINMKELSDDDKFLTNGECTYDDKFKSSLPVRKYKCSYCLKAFGWSTDLKRHILTHTGERPFKCKQCDSTFTRKFLLQKHYAKQHQLDGFSDYGGSNGDINVAPLKPHKFFKQKSRKQDKEKIKRKILNAKNTCQTVSELKLSDNLLCPS</sequence>
<dbReference type="Proteomes" id="UP001353858">
    <property type="component" value="Unassembled WGS sequence"/>
</dbReference>
<dbReference type="InterPro" id="IPR013087">
    <property type="entry name" value="Znf_C2H2_type"/>
</dbReference>
<keyword evidence="4" id="KW-0479">Metal-binding</keyword>
<comment type="similarity">
    <text evidence="3">Belongs to the krueppel C2H2-type zinc-finger protein family.</text>
</comment>
<dbReference type="PROSITE" id="PS50157">
    <property type="entry name" value="ZINC_FINGER_C2H2_2"/>
    <property type="match status" value="2"/>
</dbReference>
<evidence type="ECO:0000313" key="14">
    <source>
        <dbReference type="EMBL" id="KAK4887268.1"/>
    </source>
</evidence>
<keyword evidence="7" id="KW-0862">Zinc</keyword>
<dbReference type="SMART" id="SM00355">
    <property type="entry name" value="ZnF_C2H2"/>
    <property type="match status" value="3"/>
</dbReference>
<dbReference type="PANTHER" id="PTHR46451:SF1">
    <property type="entry name" value="RAS-RESPONSIVE ELEMENT-BINDING PROTEIN 1"/>
    <property type="match status" value="1"/>
</dbReference>
<keyword evidence="15" id="KW-1185">Reference proteome</keyword>
<evidence type="ECO:0000256" key="2">
    <source>
        <dbReference type="ARBA" id="ARBA00004123"/>
    </source>
</evidence>
<evidence type="ECO:0000313" key="15">
    <source>
        <dbReference type="Proteomes" id="UP001353858"/>
    </source>
</evidence>
<evidence type="ECO:0000256" key="3">
    <source>
        <dbReference type="ARBA" id="ARBA00006991"/>
    </source>
</evidence>
<dbReference type="SUPFAM" id="SSF57667">
    <property type="entry name" value="beta-beta-alpha zinc fingers"/>
    <property type="match status" value="1"/>
</dbReference>
<feature type="domain" description="C2H2-type" evidence="13">
    <location>
        <begin position="116"/>
        <end position="143"/>
    </location>
</feature>
<dbReference type="InterPro" id="IPR052795">
    <property type="entry name" value="RREB1"/>
</dbReference>
<evidence type="ECO:0000256" key="7">
    <source>
        <dbReference type="ARBA" id="ARBA00022833"/>
    </source>
</evidence>
<organism evidence="14 15">
    <name type="scientific">Aquatica leii</name>
    <dbReference type="NCBI Taxonomy" id="1421715"/>
    <lineage>
        <taxon>Eukaryota</taxon>
        <taxon>Metazoa</taxon>
        <taxon>Ecdysozoa</taxon>
        <taxon>Arthropoda</taxon>
        <taxon>Hexapoda</taxon>
        <taxon>Insecta</taxon>
        <taxon>Pterygota</taxon>
        <taxon>Neoptera</taxon>
        <taxon>Endopterygota</taxon>
        <taxon>Coleoptera</taxon>
        <taxon>Polyphaga</taxon>
        <taxon>Elateriformia</taxon>
        <taxon>Elateroidea</taxon>
        <taxon>Lampyridae</taxon>
        <taxon>Luciolinae</taxon>
        <taxon>Aquatica</taxon>
    </lineage>
</organism>
<protein>
    <recommendedName>
        <fullName evidence="13">C2H2-type domain-containing protein</fullName>
    </recommendedName>
</protein>
<dbReference type="AlphaFoldDB" id="A0AAN7QP60"/>
<dbReference type="GO" id="GO:0005634">
    <property type="term" value="C:nucleus"/>
    <property type="evidence" value="ECO:0007669"/>
    <property type="project" value="UniProtKB-SubCell"/>
</dbReference>
<evidence type="ECO:0000256" key="6">
    <source>
        <dbReference type="ARBA" id="ARBA00022771"/>
    </source>
</evidence>
<dbReference type="PANTHER" id="PTHR46451">
    <property type="entry name" value="RAS-RESPONSIVE ELEMENT-BINDING PROTEIN 1"/>
    <property type="match status" value="1"/>
</dbReference>
<keyword evidence="8" id="KW-0805">Transcription regulation</keyword>
<comment type="caution">
    <text evidence="14">The sequence shown here is derived from an EMBL/GenBank/DDBJ whole genome shotgun (WGS) entry which is preliminary data.</text>
</comment>
<dbReference type="FunFam" id="3.30.160.60:FF:000624">
    <property type="entry name" value="zinc finger protein 697"/>
    <property type="match status" value="1"/>
</dbReference>
<name>A0AAN7QP60_9COLE</name>
<keyword evidence="9" id="KW-0238">DNA-binding</keyword>
<comment type="subcellular location">
    <subcellularLocation>
        <location evidence="2">Nucleus</location>
    </subcellularLocation>
</comment>
<dbReference type="EMBL" id="JARPUR010000001">
    <property type="protein sequence ID" value="KAK4887268.1"/>
    <property type="molecule type" value="Genomic_DNA"/>
</dbReference>
<dbReference type="GO" id="GO:0008270">
    <property type="term" value="F:zinc ion binding"/>
    <property type="evidence" value="ECO:0007669"/>
    <property type="project" value="UniProtKB-KW"/>
</dbReference>
<gene>
    <name evidence="14" type="ORF">RN001_003539</name>
</gene>
<evidence type="ECO:0000256" key="4">
    <source>
        <dbReference type="ARBA" id="ARBA00022723"/>
    </source>
</evidence>
<keyword evidence="11" id="KW-0539">Nucleus</keyword>
<dbReference type="PROSITE" id="PS00028">
    <property type="entry name" value="ZINC_FINGER_C2H2_1"/>
    <property type="match status" value="3"/>
</dbReference>
<evidence type="ECO:0000256" key="11">
    <source>
        <dbReference type="ARBA" id="ARBA00023242"/>
    </source>
</evidence>
<proteinExistence type="inferred from homology"/>
<evidence type="ECO:0000256" key="12">
    <source>
        <dbReference type="PROSITE-ProRule" id="PRU00042"/>
    </source>
</evidence>
<comment type="function">
    <text evidence="1">May be involved in transcriptional regulation.</text>
</comment>
<keyword evidence="10" id="KW-0804">Transcription</keyword>
<feature type="domain" description="C2H2-type" evidence="13">
    <location>
        <begin position="144"/>
        <end position="167"/>
    </location>
</feature>
<accession>A0AAN7QP60</accession>
<dbReference type="Gene3D" id="3.30.160.60">
    <property type="entry name" value="Classic Zinc Finger"/>
    <property type="match status" value="2"/>
</dbReference>
<dbReference type="GO" id="GO:0000978">
    <property type="term" value="F:RNA polymerase II cis-regulatory region sequence-specific DNA binding"/>
    <property type="evidence" value="ECO:0007669"/>
    <property type="project" value="TreeGrafter"/>
</dbReference>
<evidence type="ECO:0000256" key="5">
    <source>
        <dbReference type="ARBA" id="ARBA00022737"/>
    </source>
</evidence>
<evidence type="ECO:0000256" key="9">
    <source>
        <dbReference type="ARBA" id="ARBA00023125"/>
    </source>
</evidence>
<evidence type="ECO:0000256" key="8">
    <source>
        <dbReference type="ARBA" id="ARBA00023015"/>
    </source>
</evidence>
<evidence type="ECO:0000259" key="13">
    <source>
        <dbReference type="PROSITE" id="PS50157"/>
    </source>
</evidence>
<dbReference type="InterPro" id="IPR036236">
    <property type="entry name" value="Znf_C2H2_sf"/>
</dbReference>
<reference evidence="15" key="1">
    <citation type="submission" date="2023-01" db="EMBL/GenBank/DDBJ databases">
        <title>Key to firefly adult light organ development and bioluminescence: homeobox transcription factors regulate luciferase expression and transportation to peroxisome.</title>
        <authorList>
            <person name="Fu X."/>
        </authorList>
    </citation>
    <scope>NUCLEOTIDE SEQUENCE [LARGE SCALE GENOMIC DNA]</scope>
</reference>
<dbReference type="Pfam" id="PF00096">
    <property type="entry name" value="zf-C2H2"/>
    <property type="match status" value="3"/>
</dbReference>
<evidence type="ECO:0000256" key="1">
    <source>
        <dbReference type="ARBA" id="ARBA00003767"/>
    </source>
</evidence>
<dbReference type="FunFam" id="3.30.160.60:FF:000226">
    <property type="entry name" value="Zinc finger protein 236 variant"/>
    <property type="match status" value="1"/>
</dbReference>